<accession>A0A1B5L4R1</accession>
<evidence type="ECO:0000313" key="6">
    <source>
        <dbReference type="EMBL" id="QUC22382.1"/>
    </source>
</evidence>
<gene>
    <name evidence="6" type="ORF">UV8b_06623</name>
    <name evidence="5" type="ORF">UVI_02054550</name>
</gene>
<keyword evidence="2 3" id="KW-0378">Hydrolase</keyword>
<dbReference type="EC" id="3.1.1.-" evidence="3"/>
<dbReference type="Gene3D" id="3.40.50.1820">
    <property type="entry name" value="alpha/beta hydrolase"/>
    <property type="match status" value="1"/>
</dbReference>
<feature type="chain" id="PRO_5033802854" description="Carboxylic ester hydrolase" evidence="3">
    <location>
        <begin position="19"/>
        <end position="577"/>
    </location>
</feature>
<reference evidence="8" key="2">
    <citation type="journal article" date="2016" name="Genome Announc.">
        <title>Genome sequence of Ustilaginoidea virens IPU010, a rice pathogenic fungus causing false smut.</title>
        <authorList>
            <person name="Kumagai T."/>
            <person name="Ishii T."/>
            <person name="Terai G."/>
            <person name="Umemura M."/>
            <person name="Machida M."/>
            <person name="Asai K."/>
        </authorList>
    </citation>
    <scope>NUCLEOTIDE SEQUENCE [LARGE SCALE GENOMIC DNA]</scope>
    <source>
        <strain evidence="8">IPU010</strain>
    </source>
</reference>
<keyword evidence="3" id="KW-0732">Signal</keyword>
<dbReference type="Pfam" id="PF00135">
    <property type="entry name" value="COesterase"/>
    <property type="match status" value="1"/>
</dbReference>
<dbReference type="Proteomes" id="UP000054053">
    <property type="component" value="Unassembled WGS sequence"/>
</dbReference>
<dbReference type="InterPro" id="IPR029058">
    <property type="entry name" value="AB_hydrolase_fold"/>
</dbReference>
<feature type="domain" description="Carboxylesterase type B" evidence="4">
    <location>
        <begin position="26"/>
        <end position="519"/>
    </location>
</feature>
<dbReference type="PANTHER" id="PTHR43918">
    <property type="entry name" value="ACETYLCHOLINESTERASE"/>
    <property type="match status" value="1"/>
</dbReference>
<dbReference type="GO" id="GO:0052689">
    <property type="term" value="F:carboxylic ester hydrolase activity"/>
    <property type="evidence" value="ECO:0007669"/>
    <property type="project" value="TreeGrafter"/>
</dbReference>
<dbReference type="InterPro" id="IPR002018">
    <property type="entry name" value="CarbesteraseB"/>
</dbReference>
<dbReference type="EMBL" id="BBTG02000044">
    <property type="protein sequence ID" value="GAO18513.1"/>
    <property type="molecule type" value="Genomic_DNA"/>
</dbReference>
<dbReference type="Proteomes" id="UP000027002">
    <property type="component" value="Chromosome 5"/>
</dbReference>
<organism evidence="5 8">
    <name type="scientific">Ustilaginoidea virens</name>
    <name type="common">Rice false smut fungus</name>
    <name type="synonym">Villosiclava virens</name>
    <dbReference type="NCBI Taxonomy" id="1159556"/>
    <lineage>
        <taxon>Eukaryota</taxon>
        <taxon>Fungi</taxon>
        <taxon>Dikarya</taxon>
        <taxon>Ascomycota</taxon>
        <taxon>Pezizomycotina</taxon>
        <taxon>Sordariomycetes</taxon>
        <taxon>Hypocreomycetidae</taxon>
        <taxon>Hypocreales</taxon>
        <taxon>Clavicipitaceae</taxon>
        <taxon>Ustilaginoidea</taxon>
    </lineage>
</organism>
<protein>
    <recommendedName>
        <fullName evidence="3">Carboxylic ester hydrolase</fullName>
        <ecNumber evidence="3">3.1.1.-</ecNumber>
    </recommendedName>
</protein>
<dbReference type="EMBL" id="CP072757">
    <property type="protein sequence ID" value="QUC22382.1"/>
    <property type="molecule type" value="Genomic_DNA"/>
</dbReference>
<evidence type="ECO:0000256" key="3">
    <source>
        <dbReference type="RuleBase" id="RU361235"/>
    </source>
</evidence>
<feature type="signal peptide" evidence="3">
    <location>
        <begin position="1"/>
        <end position="18"/>
    </location>
</feature>
<dbReference type="PROSITE" id="PS00122">
    <property type="entry name" value="CARBOXYLESTERASE_B_1"/>
    <property type="match status" value="1"/>
</dbReference>
<dbReference type="KEGG" id="uvi:66067400"/>
<name>A0A1B5L4R1_USTVR</name>
<dbReference type="InterPro" id="IPR050654">
    <property type="entry name" value="AChE-related_enzymes"/>
</dbReference>
<reference evidence="5" key="1">
    <citation type="journal article" date="2016" name="Genome Announc.">
        <title>Genome Sequence of Ustilaginoidea virens IPU010, a Rice Pathogenic Fungus Causing False Smut.</title>
        <authorList>
            <person name="Kumagai T."/>
            <person name="Ishii T."/>
            <person name="Terai G."/>
            <person name="Umemura M."/>
            <person name="Machida M."/>
            <person name="Asai K."/>
        </authorList>
    </citation>
    <scope>NUCLEOTIDE SEQUENCE [LARGE SCALE GENOMIC DNA]</scope>
    <source>
        <strain evidence="5">IPU010</strain>
    </source>
</reference>
<comment type="similarity">
    <text evidence="1 3">Belongs to the type-B carboxylesterase/lipase family.</text>
</comment>
<proteinExistence type="inferred from homology"/>
<keyword evidence="7" id="KW-1185">Reference proteome</keyword>
<dbReference type="RefSeq" id="XP_043000055.1">
    <property type="nucleotide sequence ID" value="XM_043144120.1"/>
</dbReference>
<evidence type="ECO:0000256" key="2">
    <source>
        <dbReference type="ARBA" id="ARBA00022801"/>
    </source>
</evidence>
<dbReference type="SUPFAM" id="SSF53474">
    <property type="entry name" value="alpha/beta-Hydrolases"/>
    <property type="match status" value="1"/>
</dbReference>
<sequence>MKAGIVLMLAPAPALAAAAPVVIDSLRGITYHGLSRNAVDVFLNIPYGQDTSLGQRFRPPRPHVPPRGSAVHATAYGPACPQPLGPWEPPISLTNVTRVSEDCLNLNVARPAGTREGARLPVLVYLHGGSFWSGSNQEATVQPDAMILESVRNGLPVIHVAPNYRLGVFGFAQSEALRAEGSENAGLRDQRLALEWVRDNIGVFGGDAGRVTIFGQSSGGLSVGMHILAYGGSRPAPFHQAIAQSQALEPAMTGNLTLEAMRLLVHRAGCNKTHLHAPGTVRCLRRLGTAQLLAAAVATYRSDVAHNIGDVWLPAVDGDFLPAAPSRLLRQRRFANVTAMMGWCQDDVAFFTDPGIASAPATRSFLAAYAPGLSAPNLDALLALYPVSDFAPGRRAANPSAEFYRAARIFRDILMTCAPLGYAEQLAAAGNAVYLYDWNQTVLDPYLSRVLHRPGLGAIHTSELAYVFGNFSPYDTGTGSCHHLNPGPSDHRLRRRGSRSWSTFASTGRPGIEGHDTFQGFAPAFTPGNQVDIFVVGPHEGLSATDGPRAHPAMLEQKLRQRCAFINSPEVIDQLKY</sequence>
<dbReference type="PANTHER" id="PTHR43918:SF4">
    <property type="entry name" value="CARBOXYLIC ESTER HYDROLASE"/>
    <property type="match status" value="1"/>
</dbReference>
<dbReference type="OrthoDB" id="408631at2759"/>
<dbReference type="InterPro" id="IPR019826">
    <property type="entry name" value="Carboxylesterase_B_AS"/>
</dbReference>
<evidence type="ECO:0000259" key="4">
    <source>
        <dbReference type="Pfam" id="PF00135"/>
    </source>
</evidence>
<evidence type="ECO:0000313" key="5">
    <source>
        <dbReference type="EMBL" id="GAO18513.1"/>
    </source>
</evidence>
<dbReference type="GeneID" id="66067400"/>
<evidence type="ECO:0000313" key="8">
    <source>
        <dbReference type="Proteomes" id="UP000054053"/>
    </source>
</evidence>
<evidence type="ECO:0000313" key="7">
    <source>
        <dbReference type="Proteomes" id="UP000027002"/>
    </source>
</evidence>
<dbReference type="AlphaFoldDB" id="A0A1B5L4R1"/>
<evidence type="ECO:0000256" key="1">
    <source>
        <dbReference type="ARBA" id="ARBA00005964"/>
    </source>
</evidence>
<reference evidence="6" key="3">
    <citation type="submission" date="2020-03" db="EMBL/GenBank/DDBJ databases">
        <title>A mixture of massive structural variations and highly conserved coding sequences in Ustilaginoidea virens genome.</title>
        <authorList>
            <person name="Zhang K."/>
            <person name="Zhao Z."/>
            <person name="Zhang Z."/>
            <person name="Li Y."/>
            <person name="Hsiang T."/>
            <person name="Sun W."/>
        </authorList>
    </citation>
    <scope>NUCLEOTIDE SEQUENCE</scope>
    <source>
        <strain evidence="6">UV-8b</strain>
    </source>
</reference>